<dbReference type="AlphaFoldDB" id="A0A1H6KEP9"/>
<reference evidence="7" key="1">
    <citation type="submission" date="2016-10" db="EMBL/GenBank/DDBJ databases">
        <authorList>
            <person name="Varghese N."/>
            <person name="Submissions S."/>
        </authorList>
    </citation>
    <scope>NUCLEOTIDE SEQUENCE [LARGE SCALE GENOMIC DNA]</scope>
    <source>
        <strain evidence="7">DSM 45405</strain>
    </source>
</reference>
<dbReference type="Proteomes" id="UP000182915">
    <property type="component" value="Chromosome I"/>
</dbReference>
<dbReference type="OrthoDB" id="8480037at2"/>
<protein>
    <recommendedName>
        <fullName evidence="2">Thioesterase TesA</fullName>
    </recommendedName>
</protein>
<dbReference type="PANTHER" id="PTHR11487:SF0">
    <property type="entry name" value="S-ACYL FATTY ACID SYNTHASE THIOESTERASE, MEDIUM CHAIN"/>
    <property type="match status" value="1"/>
</dbReference>
<feature type="domain" description="Thioesterase" evidence="5">
    <location>
        <begin position="27"/>
        <end position="247"/>
    </location>
</feature>
<dbReference type="RefSeq" id="WP_083408227.1">
    <property type="nucleotide sequence ID" value="NZ_LT629971.1"/>
</dbReference>
<accession>A0A1H6KEP9</accession>
<dbReference type="InterPro" id="IPR001031">
    <property type="entry name" value="Thioesterase"/>
</dbReference>
<dbReference type="SUPFAM" id="SSF53474">
    <property type="entry name" value="alpha/beta-Hydrolases"/>
    <property type="match status" value="1"/>
</dbReference>
<gene>
    <name evidence="6" type="ORF">SAMN04489835_3504</name>
</gene>
<dbReference type="Gene3D" id="3.40.50.1820">
    <property type="entry name" value="alpha/beta hydrolase"/>
    <property type="match status" value="1"/>
</dbReference>
<dbReference type="InterPro" id="IPR012223">
    <property type="entry name" value="TEII"/>
</dbReference>
<comment type="similarity">
    <text evidence="1">Belongs to the thioesterase family.</text>
</comment>
<evidence type="ECO:0000256" key="3">
    <source>
        <dbReference type="ARBA" id="ARBA00023026"/>
    </source>
</evidence>
<dbReference type="EMBL" id="LT629971">
    <property type="protein sequence ID" value="SEH73943.1"/>
    <property type="molecule type" value="Genomic_DNA"/>
</dbReference>
<dbReference type="InterPro" id="IPR029058">
    <property type="entry name" value="AB_hydrolase_fold"/>
</dbReference>
<proteinExistence type="inferred from homology"/>
<dbReference type="STRING" id="370526.SAMN04489835_3504"/>
<keyword evidence="3" id="KW-0843">Virulence</keyword>
<evidence type="ECO:0000256" key="1">
    <source>
        <dbReference type="ARBA" id="ARBA00007169"/>
    </source>
</evidence>
<evidence type="ECO:0000313" key="6">
    <source>
        <dbReference type="EMBL" id="SEH73943.1"/>
    </source>
</evidence>
<dbReference type="PANTHER" id="PTHR11487">
    <property type="entry name" value="THIOESTERASE"/>
    <property type="match status" value="1"/>
</dbReference>
<evidence type="ECO:0000256" key="2">
    <source>
        <dbReference type="ARBA" id="ARBA00015007"/>
    </source>
</evidence>
<sequence>MIKEQSQLTFAPWIKRTPGQSATGATVVFPHAGGAAAAYRGFAAALARGGADAYVVQYPQRADRLSHPAPDTVEQLAADLFAAGDWAQLGPLTLFGHCMGAVIAFEFGRVAERHGVEVGQLWVSASQAPSTIADSPRLPTADAEVVANMVDLGGTDPRLLADEDFIELLVRAVRADYLAFNRYACGADARLAADIHTIGGRSDHRISEDTLRRWEIHTAGAFTLSLFDGGHFYINHHIDAVAELVNAR</sequence>
<comment type="catalytic activity">
    <reaction evidence="4">
        <text>a fatty acyl-CoA + H2O = a fatty acid + CoA + H(+)</text>
        <dbReference type="Rhea" id="RHEA:16781"/>
        <dbReference type="ChEBI" id="CHEBI:15377"/>
        <dbReference type="ChEBI" id="CHEBI:15378"/>
        <dbReference type="ChEBI" id="CHEBI:28868"/>
        <dbReference type="ChEBI" id="CHEBI:57287"/>
        <dbReference type="ChEBI" id="CHEBI:77636"/>
    </reaction>
</comment>
<keyword evidence="7" id="KW-1185">Reference proteome</keyword>
<dbReference type="Pfam" id="PF00975">
    <property type="entry name" value="Thioesterase"/>
    <property type="match status" value="1"/>
</dbReference>
<evidence type="ECO:0000259" key="5">
    <source>
        <dbReference type="Pfam" id="PF00975"/>
    </source>
</evidence>
<organism evidence="6 7">
    <name type="scientific">Mycolicibacterium rutilum</name>
    <name type="common">Mycobacterium rutilum</name>
    <dbReference type="NCBI Taxonomy" id="370526"/>
    <lineage>
        <taxon>Bacteria</taxon>
        <taxon>Bacillati</taxon>
        <taxon>Actinomycetota</taxon>
        <taxon>Actinomycetes</taxon>
        <taxon>Mycobacteriales</taxon>
        <taxon>Mycobacteriaceae</taxon>
        <taxon>Mycolicibacterium</taxon>
    </lineage>
</organism>
<evidence type="ECO:0000256" key="4">
    <source>
        <dbReference type="ARBA" id="ARBA00024293"/>
    </source>
</evidence>
<evidence type="ECO:0000313" key="7">
    <source>
        <dbReference type="Proteomes" id="UP000182915"/>
    </source>
</evidence>
<dbReference type="GO" id="GO:0008610">
    <property type="term" value="P:lipid biosynthetic process"/>
    <property type="evidence" value="ECO:0007669"/>
    <property type="project" value="TreeGrafter"/>
</dbReference>
<name>A0A1H6KEP9_MYCRU</name>